<evidence type="ECO:0000313" key="2">
    <source>
        <dbReference type="EMBL" id="CUX29521.1"/>
    </source>
</evidence>
<dbReference type="Proteomes" id="UP000191987">
    <property type="component" value="Unassembled WGS sequence"/>
</dbReference>
<evidence type="ECO:0000256" key="1">
    <source>
        <dbReference type="SAM" id="MobiDB-lite"/>
    </source>
</evidence>
<organism evidence="2 3">
    <name type="scientific">Agrobacterium deltaense Zutra 3/1</name>
    <dbReference type="NCBI Taxonomy" id="1183427"/>
    <lineage>
        <taxon>Bacteria</taxon>
        <taxon>Pseudomonadati</taxon>
        <taxon>Pseudomonadota</taxon>
        <taxon>Alphaproteobacteria</taxon>
        <taxon>Hyphomicrobiales</taxon>
        <taxon>Rhizobiaceae</taxon>
        <taxon>Rhizobium/Agrobacterium group</taxon>
        <taxon>Agrobacterium</taxon>
    </lineage>
</organism>
<dbReference type="EMBL" id="FBWG01000016">
    <property type="protein sequence ID" value="CUX29521.1"/>
    <property type="molecule type" value="Genomic_DNA"/>
</dbReference>
<evidence type="ECO:0000313" key="3">
    <source>
        <dbReference type="Proteomes" id="UP000191987"/>
    </source>
</evidence>
<proteinExistence type="predicted"/>
<name>A0A1S7Q0N9_9HYPH</name>
<sequence>MRHRCRASPRSNPSCITDESYYLLVMFNVSEGGDPMSSEISVSGAGNGKGVFSTGQPSL</sequence>
<accession>A0A1S7Q0N9</accession>
<reference evidence="2 3" key="1">
    <citation type="submission" date="2016-01" db="EMBL/GenBank/DDBJ databases">
        <authorList>
            <person name="Oliw E.H."/>
        </authorList>
    </citation>
    <scope>NUCLEOTIDE SEQUENCE [LARGE SCALE GENOMIC DNA]</scope>
    <source>
        <strain evidence="2 3">Zutra 3-1</strain>
    </source>
</reference>
<feature type="region of interest" description="Disordered" evidence="1">
    <location>
        <begin position="36"/>
        <end position="59"/>
    </location>
</feature>
<gene>
    <name evidence="2" type="ORF">AGR7C_Cc230083</name>
</gene>
<dbReference type="AlphaFoldDB" id="A0A1S7Q0N9"/>
<protein>
    <submittedName>
        <fullName evidence="2">Uncharacterized protein</fullName>
    </submittedName>
</protein>